<dbReference type="Gene3D" id="3.40.30.10">
    <property type="entry name" value="Glutaredoxin"/>
    <property type="match status" value="1"/>
</dbReference>
<dbReference type="SFLD" id="SFLDS00019">
    <property type="entry name" value="Glutathione_Transferase_(cytos"/>
    <property type="match status" value="1"/>
</dbReference>
<dbReference type="GeneID" id="63840880"/>
<dbReference type="SUPFAM" id="SSF52833">
    <property type="entry name" value="Thioredoxin-like"/>
    <property type="match status" value="1"/>
</dbReference>
<dbReference type="InterPro" id="IPR004046">
    <property type="entry name" value="GST_C"/>
</dbReference>
<gene>
    <name evidence="5" type="ORF">M406DRAFT_357698</name>
</gene>
<dbReference type="SFLD" id="SFLDG01151">
    <property type="entry name" value="Main.2:_Nu-like"/>
    <property type="match status" value="1"/>
</dbReference>
<feature type="domain" description="GST N-terminal" evidence="3">
    <location>
        <begin position="10"/>
        <end position="101"/>
    </location>
</feature>
<dbReference type="AlphaFoldDB" id="A0A9P5CKN1"/>
<dbReference type="Proteomes" id="UP000803844">
    <property type="component" value="Unassembled WGS sequence"/>
</dbReference>
<dbReference type="PROSITE" id="PS50405">
    <property type="entry name" value="GST_CTER"/>
    <property type="match status" value="1"/>
</dbReference>
<protein>
    <submittedName>
        <fullName evidence="5">Glutathione S-transferase</fullName>
    </submittedName>
</protein>
<feature type="domain" description="GST C-terminal" evidence="4">
    <location>
        <begin position="108"/>
        <end position="237"/>
    </location>
</feature>
<evidence type="ECO:0000313" key="5">
    <source>
        <dbReference type="EMBL" id="KAF3761342.1"/>
    </source>
</evidence>
<keyword evidence="6" id="KW-1185">Reference proteome</keyword>
<dbReference type="CDD" id="cd03048">
    <property type="entry name" value="GST_N_Ure2p_like"/>
    <property type="match status" value="1"/>
</dbReference>
<dbReference type="Pfam" id="PF00043">
    <property type="entry name" value="GST_C"/>
    <property type="match status" value="1"/>
</dbReference>
<dbReference type="SFLD" id="SFLDG00358">
    <property type="entry name" value="Main_(cytGST)"/>
    <property type="match status" value="1"/>
</dbReference>
<dbReference type="PROSITE" id="PS50404">
    <property type="entry name" value="GST_NTER"/>
    <property type="match status" value="1"/>
</dbReference>
<name>A0A9P5CKN1_CRYP1</name>
<evidence type="ECO:0000256" key="2">
    <source>
        <dbReference type="RuleBase" id="RU003494"/>
    </source>
</evidence>
<accession>A0A9P5CKN1</accession>
<organism evidence="5 6">
    <name type="scientific">Cryphonectria parasitica (strain ATCC 38755 / EP155)</name>
    <dbReference type="NCBI Taxonomy" id="660469"/>
    <lineage>
        <taxon>Eukaryota</taxon>
        <taxon>Fungi</taxon>
        <taxon>Dikarya</taxon>
        <taxon>Ascomycota</taxon>
        <taxon>Pezizomycotina</taxon>
        <taxon>Sordariomycetes</taxon>
        <taxon>Sordariomycetidae</taxon>
        <taxon>Diaporthales</taxon>
        <taxon>Cryphonectriaceae</taxon>
        <taxon>Cryphonectria-Endothia species complex</taxon>
        <taxon>Cryphonectria</taxon>
    </lineage>
</organism>
<comment type="caution">
    <text evidence="5">The sequence shown here is derived from an EMBL/GenBank/DDBJ whole genome shotgun (WGS) entry which is preliminary data.</text>
</comment>
<dbReference type="EMBL" id="MU032351">
    <property type="protein sequence ID" value="KAF3761342.1"/>
    <property type="molecule type" value="Genomic_DNA"/>
</dbReference>
<evidence type="ECO:0000259" key="3">
    <source>
        <dbReference type="PROSITE" id="PS50404"/>
    </source>
</evidence>
<dbReference type="PANTHER" id="PTHR44051">
    <property type="entry name" value="GLUTATHIONE S-TRANSFERASE-RELATED"/>
    <property type="match status" value="1"/>
</dbReference>
<evidence type="ECO:0000256" key="1">
    <source>
        <dbReference type="ARBA" id="ARBA00007409"/>
    </source>
</evidence>
<dbReference type="InterPro" id="IPR036249">
    <property type="entry name" value="Thioredoxin-like_sf"/>
</dbReference>
<dbReference type="Gene3D" id="1.20.1050.10">
    <property type="match status" value="1"/>
</dbReference>
<sequence>MSEPTGLIAKEGLELLTLGTPNGYKVSILLEELKEAYGDKFPQITYQTINIMKNTQKEPWFTAICPNGRIPALVDHDRNDFPVFEGLAILSYLTRHYDPEHKLSFPIDSDDYSVAEQWMAWQHGGVGPMQGQANHFLRFAKEKIPYGIQRYVGESERLYGILDARLKDREYVAGPGKGKYSIADIALLGWANIAVLSGVDLPNLFPNVVAWLDRCLARPGTKRGFAVPKESEFVNAAVAKKIAEDPEEKKKADEIKKLLDDAKAQYGYKYASP</sequence>
<dbReference type="InterPro" id="IPR010987">
    <property type="entry name" value="Glutathione-S-Trfase_C-like"/>
</dbReference>
<dbReference type="OrthoDB" id="422574at2759"/>
<evidence type="ECO:0000259" key="4">
    <source>
        <dbReference type="PROSITE" id="PS50405"/>
    </source>
</evidence>
<dbReference type="InterPro" id="IPR040079">
    <property type="entry name" value="Glutathione_S-Trfase"/>
</dbReference>
<proteinExistence type="inferred from homology"/>
<comment type="similarity">
    <text evidence="1 2">Belongs to the GST superfamily.</text>
</comment>
<dbReference type="InterPro" id="IPR036282">
    <property type="entry name" value="Glutathione-S-Trfase_C_sf"/>
</dbReference>
<reference evidence="5" key="1">
    <citation type="journal article" date="2020" name="Phytopathology">
        <title>Genome sequence of the chestnut blight fungus Cryphonectria parasitica EP155: A fundamental resource for an archetypical invasive plant pathogen.</title>
        <authorList>
            <person name="Crouch J.A."/>
            <person name="Dawe A."/>
            <person name="Aerts A."/>
            <person name="Barry K."/>
            <person name="Churchill A.C.L."/>
            <person name="Grimwood J."/>
            <person name="Hillman B."/>
            <person name="Milgroom M.G."/>
            <person name="Pangilinan J."/>
            <person name="Smith M."/>
            <person name="Salamov A."/>
            <person name="Schmutz J."/>
            <person name="Yadav J."/>
            <person name="Grigoriev I.V."/>
            <person name="Nuss D."/>
        </authorList>
    </citation>
    <scope>NUCLEOTIDE SEQUENCE</scope>
    <source>
        <strain evidence="5">EP155</strain>
    </source>
</reference>
<evidence type="ECO:0000313" key="6">
    <source>
        <dbReference type="Proteomes" id="UP000803844"/>
    </source>
</evidence>
<dbReference type="InterPro" id="IPR004045">
    <property type="entry name" value="Glutathione_S-Trfase_N"/>
</dbReference>
<dbReference type="PANTHER" id="PTHR44051:SF6">
    <property type="entry name" value="GLUTATHIONE S-TRANSFERASE II"/>
    <property type="match status" value="1"/>
</dbReference>
<dbReference type="Pfam" id="PF02798">
    <property type="entry name" value="GST_N"/>
    <property type="match status" value="1"/>
</dbReference>
<dbReference type="RefSeq" id="XP_040772321.1">
    <property type="nucleotide sequence ID" value="XM_040923751.1"/>
</dbReference>
<dbReference type="SUPFAM" id="SSF47616">
    <property type="entry name" value="GST C-terminal domain-like"/>
    <property type="match status" value="1"/>
</dbReference>